<reference evidence="3" key="2">
    <citation type="journal article" date="2016" name="Int. J. Syst. Evol. Microbiol.">
        <title>Complete genome sequence and cell structure of Limnochorda pilosa, a Gram-negative spore-former within the phylum Firmicutes.</title>
        <authorList>
            <person name="Watanabe M."/>
            <person name="Kojima H."/>
            <person name="Fukui M."/>
        </authorList>
    </citation>
    <scope>NUCLEOTIDE SEQUENCE [LARGE SCALE GENOMIC DNA]</scope>
    <source>
        <strain evidence="3">HC45</strain>
    </source>
</reference>
<organism evidence="2 3">
    <name type="scientific">Limnochorda pilosa</name>
    <dbReference type="NCBI Taxonomy" id="1555112"/>
    <lineage>
        <taxon>Bacteria</taxon>
        <taxon>Bacillati</taxon>
        <taxon>Bacillota</taxon>
        <taxon>Limnochordia</taxon>
        <taxon>Limnochordales</taxon>
        <taxon>Limnochordaceae</taxon>
        <taxon>Limnochorda</taxon>
    </lineage>
</organism>
<sequence>MQRYGTDRGAIHAGMVTMSVVPAMIVCGIFQRQFITGTTAGAVKA</sequence>
<keyword evidence="1" id="KW-1133">Transmembrane helix</keyword>
<keyword evidence="3" id="KW-1185">Reference proteome</keyword>
<dbReference type="EMBL" id="AP014924">
    <property type="protein sequence ID" value="BAS28290.1"/>
    <property type="molecule type" value="Genomic_DNA"/>
</dbReference>
<reference evidence="3" key="1">
    <citation type="submission" date="2015-07" db="EMBL/GenBank/DDBJ databases">
        <title>Complete genome sequence and phylogenetic analysis of Limnochorda pilosa.</title>
        <authorList>
            <person name="Watanabe M."/>
            <person name="Kojima H."/>
            <person name="Fukui M."/>
        </authorList>
    </citation>
    <scope>NUCLEOTIDE SEQUENCE [LARGE SCALE GENOMIC DNA]</scope>
    <source>
        <strain evidence="3">HC45</strain>
    </source>
</reference>
<evidence type="ECO:0000313" key="3">
    <source>
        <dbReference type="Proteomes" id="UP000065807"/>
    </source>
</evidence>
<keyword evidence="1" id="KW-0472">Membrane</keyword>
<gene>
    <name evidence="2" type="ORF">LIP_2449</name>
</gene>
<feature type="transmembrane region" description="Helical" evidence="1">
    <location>
        <begin position="12"/>
        <end position="30"/>
    </location>
</feature>
<proteinExistence type="predicted"/>
<evidence type="ECO:0000256" key="1">
    <source>
        <dbReference type="SAM" id="Phobius"/>
    </source>
</evidence>
<protein>
    <submittedName>
        <fullName evidence="2">Uncharacterized protein</fullName>
    </submittedName>
</protein>
<dbReference type="RefSeq" id="WP_158509665.1">
    <property type="nucleotide sequence ID" value="NZ_AP014924.1"/>
</dbReference>
<keyword evidence="1" id="KW-0812">Transmembrane</keyword>
<accession>A0A0K2SMF8</accession>
<name>A0A0K2SMF8_LIMPI</name>
<dbReference type="Proteomes" id="UP000065807">
    <property type="component" value="Chromosome"/>
</dbReference>
<dbReference type="STRING" id="1555112.LIP_2449"/>
<evidence type="ECO:0000313" key="2">
    <source>
        <dbReference type="EMBL" id="BAS28290.1"/>
    </source>
</evidence>
<dbReference type="KEGG" id="lpil:LIP_2449"/>
<dbReference type="AlphaFoldDB" id="A0A0K2SMF8"/>